<name>A0A8T4KPR6_9ARCH</name>
<proteinExistence type="predicted"/>
<reference evidence="1" key="1">
    <citation type="submission" date="2021-03" db="EMBL/GenBank/DDBJ databases">
        <authorList>
            <person name="Jaffe A."/>
        </authorList>
    </citation>
    <scope>NUCLEOTIDE SEQUENCE</scope>
    <source>
        <strain evidence="1">RIFCSPHIGHO2_01_FULL_AR10_44_11</strain>
    </source>
</reference>
<organism evidence="1 2">
    <name type="scientific">Candidatus Iainarchaeum sp</name>
    <dbReference type="NCBI Taxonomy" id="3101447"/>
    <lineage>
        <taxon>Archaea</taxon>
        <taxon>Candidatus Iainarchaeota</taxon>
        <taxon>Candidatus Iainarchaeia</taxon>
        <taxon>Candidatus Iainarchaeales</taxon>
        <taxon>Candidatus Iainarchaeaceae</taxon>
        <taxon>Candidatus Iainarchaeum</taxon>
    </lineage>
</organism>
<sequence>MQKQIAKSALSARKIGQIKRIFMQPELVKILQKRAIRRGTMRSKDYLSLVGKSRLIIKNRDVFDVMIAGRPRTVKVAPDQHMQKANLDFLLNKWGEAVAKGMIKPETYGLHIPAYDYADENVGVMRRISGPGYDTYLKFLKLMSEKRPLDLTKRKNINIYKKCISFWEKYPEVDVSKLHAMKSDLHKDLRLISKKGMLFSFDLVGKDNIRLVGYEKRGAKPIIHIALLDQIFPGDESHIEMLFHAGKLGSITRA</sequence>
<evidence type="ECO:0000313" key="2">
    <source>
        <dbReference type="Proteomes" id="UP000677687"/>
    </source>
</evidence>
<dbReference type="AlphaFoldDB" id="A0A8T4KPR6"/>
<evidence type="ECO:0000313" key="1">
    <source>
        <dbReference type="EMBL" id="MBS3057023.1"/>
    </source>
</evidence>
<dbReference type="Proteomes" id="UP000677687">
    <property type="component" value="Unassembled WGS sequence"/>
</dbReference>
<gene>
    <name evidence="1" type="ORF">J4415_00145</name>
</gene>
<comment type="caution">
    <text evidence="1">The sequence shown here is derived from an EMBL/GenBank/DDBJ whole genome shotgun (WGS) entry which is preliminary data.</text>
</comment>
<dbReference type="EMBL" id="JAGVWD010000003">
    <property type="protein sequence ID" value="MBS3057023.1"/>
    <property type="molecule type" value="Genomic_DNA"/>
</dbReference>
<reference evidence="1" key="2">
    <citation type="submission" date="2021-05" db="EMBL/GenBank/DDBJ databases">
        <title>Protein family content uncovers lineage relationships and bacterial pathway maintenance mechanisms in DPANN archaea.</title>
        <authorList>
            <person name="Castelle C.J."/>
            <person name="Meheust R."/>
            <person name="Jaffe A.L."/>
            <person name="Seitz K."/>
            <person name="Gong X."/>
            <person name="Baker B.J."/>
            <person name="Banfield J.F."/>
        </authorList>
    </citation>
    <scope>NUCLEOTIDE SEQUENCE</scope>
    <source>
        <strain evidence="1">RIFCSPHIGHO2_01_FULL_AR10_44_11</strain>
    </source>
</reference>
<accession>A0A8T4KPR6</accession>
<protein>
    <submittedName>
        <fullName evidence="1">Uncharacterized protein</fullName>
    </submittedName>
</protein>